<organism evidence="1 2">
    <name type="scientific">Dioscorea zingiberensis</name>
    <dbReference type="NCBI Taxonomy" id="325984"/>
    <lineage>
        <taxon>Eukaryota</taxon>
        <taxon>Viridiplantae</taxon>
        <taxon>Streptophyta</taxon>
        <taxon>Embryophyta</taxon>
        <taxon>Tracheophyta</taxon>
        <taxon>Spermatophyta</taxon>
        <taxon>Magnoliopsida</taxon>
        <taxon>Liliopsida</taxon>
        <taxon>Dioscoreales</taxon>
        <taxon>Dioscoreaceae</taxon>
        <taxon>Dioscorea</taxon>
    </lineage>
</organism>
<dbReference type="Proteomes" id="UP001085076">
    <property type="component" value="Miscellaneous, Linkage group lg02"/>
</dbReference>
<gene>
    <name evidence="1" type="ORF">J5N97_008720</name>
</gene>
<comment type="caution">
    <text evidence="1">The sequence shown here is derived from an EMBL/GenBank/DDBJ whole genome shotgun (WGS) entry which is preliminary data.</text>
</comment>
<dbReference type="AlphaFoldDB" id="A0A9D5CV61"/>
<proteinExistence type="predicted"/>
<name>A0A9D5CV61_9LILI</name>
<evidence type="ECO:0000313" key="1">
    <source>
        <dbReference type="EMBL" id="KAJ0980465.1"/>
    </source>
</evidence>
<keyword evidence="2" id="KW-1185">Reference proteome</keyword>
<evidence type="ECO:0000313" key="2">
    <source>
        <dbReference type="Proteomes" id="UP001085076"/>
    </source>
</evidence>
<protein>
    <submittedName>
        <fullName evidence="1">Uncharacterized protein</fullName>
    </submittedName>
</protein>
<dbReference type="EMBL" id="JAGGNH010000002">
    <property type="protein sequence ID" value="KAJ0980465.1"/>
    <property type="molecule type" value="Genomic_DNA"/>
</dbReference>
<reference evidence="1" key="2">
    <citation type="journal article" date="2022" name="Hortic Res">
        <title>The genome of Dioscorea zingiberensis sheds light on the biosynthesis, origin and evolution of the medicinally important diosgenin saponins.</title>
        <authorList>
            <person name="Li Y."/>
            <person name="Tan C."/>
            <person name="Li Z."/>
            <person name="Guo J."/>
            <person name="Li S."/>
            <person name="Chen X."/>
            <person name="Wang C."/>
            <person name="Dai X."/>
            <person name="Yang H."/>
            <person name="Song W."/>
            <person name="Hou L."/>
            <person name="Xu J."/>
            <person name="Tong Z."/>
            <person name="Xu A."/>
            <person name="Yuan X."/>
            <person name="Wang W."/>
            <person name="Yang Q."/>
            <person name="Chen L."/>
            <person name="Sun Z."/>
            <person name="Wang K."/>
            <person name="Pan B."/>
            <person name="Chen J."/>
            <person name="Bao Y."/>
            <person name="Liu F."/>
            <person name="Qi X."/>
            <person name="Gang D.R."/>
            <person name="Wen J."/>
            <person name="Li J."/>
        </authorList>
    </citation>
    <scope>NUCLEOTIDE SEQUENCE</scope>
    <source>
        <strain evidence="1">Dzin_1.0</strain>
    </source>
</reference>
<accession>A0A9D5CV61</accession>
<reference evidence="1" key="1">
    <citation type="submission" date="2021-03" db="EMBL/GenBank/DDBJ databases">
        <authorList>
            <person name="Li Z."/>
            <person name="Yang C."/>
        </authorList>
    </citation>
    <scope>NUCLEOTIDE SEQUENCE</scope>
    <source>
        <strain evidence="1">Dzin_1.0</strain>
        <tissue evidence="1">Leaf</tissue>
    </source>
</reference>
<sequence>METRLLESFLIGILIYFSSNHRLQSKLLFESCSLCSPLRSSEALLTRAFTCISRRSHGGSLLLSLSEFEGSVSRK</sequence>